<feature type="binding site" evidence="8">
    <location>
        <position position="176"/>
    </location>
    <ligand>
        <name>Zn(2+)</name>
        <dbReference type="ChEBI" id="CHEBI:29105"/>
        <label>1</label>
    </ligand>
</feature>
<dbReference type="Proteomes" id="UP001163687">
    <property type="component" value="Chromosome"/>
</dbReference>
<sequence>MELADELARLVELPSVTGREDDVTHFLLEAWADRVDSARVDRAGNYVGLRRGSLPEGSLRVLVAAHVDSIGMMVAAIEPGGFLRAVPVGGVDGRYLLGLEVVVHGRRPVPGVVGARPPHITRPEERRSIPPVAELFVDTGLPEGEVRELVAPGDPVTWRRPLLRLRNGRVAGRSLDNRAGVAALGVVLRELRHLDQAADVYAVGTVGEEFGGMPGARAAAQAIRPHVAIALDVTFGSHHGVTDDHFPLDGGPTIMVGPNCHPGLARFLREVASAEGIPYAMEVSGGSSGTDAWVMQVAAEGSVTGVVSIPLRYMHTPVEVVSLSDIRLAGRLVAAAVARLDEGMVREWTSLS</sequence>
<dbReference type="AlphaFoldDB" id="A0AA35G6M1"/>
<name>A0AA35G6M1_9FIRM</name>
<dbReference type="InterPro" id="IPR051464">
    <property type="entry name" value="Peptidase_M42_aminopept"/>
</dbReference>
<dbReference type="PANTHER" id="PTHR32481:SF0">
    <property type="entry name" value="AMINOPEPTIDASE YPDE-RELATED"/>
    <property type="match status" value="1"/>
</dbReference>
<evidence type="ECO:0000256" key="4">
    <source>
        <dbReference type="ARBA" id="ARBA00022723"/>
    </source>
</evidence>
<dbReference type="Gene3D" id="2.40.30.40">
    <property type="entry name" value="Peptidase M42, domain 2"/>
    <property type="match status" value="1"/>
</dbReference>
<keyword evidence="2" id="KW-0031">Aminopeptidase</keyword>
<evidence type="ECO:0000256" key="6">
    <source>
        <dbReference type="PIRNR" id="PIRNR001123"/>
    </source>
</evidence>
<evidence type="ECO:0000256" key="5">
    <source>
        <dbReference type="ARBA" id="ARBA00022801"/>
    </source>
</evidence>
<dbReference type="GO" id="GO:0046872">
    <property type="term" value="F:metal ion binding"/>
    <property type="evidence" value="ECO:0007669"/>
    <property type="project" value="UniProtKB-UniRule"/>
</dbReference>
<dbReference type="EMBL" id="AP025628">
    <property type="protein sequence ID" value="BDG59151.1"/>
    <property type="molecule type" value="Genomic_DNA"/>
</dbReference>
<proteinExistence type="inferred from homology"/>
<feature type="active site" description="Proton acceptor" evidence="7">
    <location>
        <position position="208"/>
    </location>
</feature>
<evidence type="ECO:0000256" key="1">
    <source>
        <dbReference type="ARBA" id="ARBA00006272"/>
    </source>
</evidence>
<dbReference type="GO" id="GO:0006508">
    <property type="term" value="P:proteolysis"/>
    <property type="evidence" value="ECO:0007669"/>
    <property type="project" value="UniProtKB-KW"/>
</dbReference>
<dbReference type="SUPFAM" id="SSF101821">
    <property type="entry name" value="Aminopeptidase/glucanase lid domain"/>
    <property type="match status" value="1"/>
</dbReference>
<keyword evidence="4 8" id="KW-0479">Metal-binding</keyword>
<dbReference type="GO" id="GO:0004177">
    <property type="term" value="F:aminopeptidase activity"/>
    <property type="evidence" value="ECO:0007669"/>
    <property type="project" value="UniProtKB-UniRule"/>
</dbReference>
<evidence type="ECO:0000256" key="7">
    <source>
        <dbReference type="PIRSR" id="PIRSR001123-1"/>
    </source>
</evidence>
<dbReference type="Pfam" id="PF05343">
    <property type="entry name" value="Peptidase_M42"/>
    <property type="match status" value="1"/>
</dbReference>
<keyword evidence="10" id="KW-1185">Reference proteome</keyword>
<evidence type="ECO:0000313" key="9">
    <source>
        <dbReference type="EMBL" id="BDG59151.1"/>
    </source>
</evidence>
<reference evidence="9" key="1">
    <citation type="submission" date="2022-03" db="EMBL/GenBank/DDBJ databases">
        <title>Complete genome sequence of Caldinitratiruptor microaerophilus.</title>
        <authorList>
            <person name="Mukaiyama R."/>
            <person name="Nishiyama T."/>
            <person name="Ueda K."/>
        </authorList>
    </citation>
    <scope>NUCLEOTIDE SEQUENCE</scope>
    <source>
        <strain evidence="9">JCM 16183</strain>
    </source>
</reference>
<dbReference type="PANTHER" id="PTHR32481">
    <property type="entry name" value="AMINOPEPTIDASE"/>
    <property type="match status" value="1"/>
</dbReference>
<dbReference type="RefSeq" id="WP_264843266.1">
    <property type="nucleotide sequence ID" value="NZ_AP025628.1"/>
</dbReference>
<feature type="binding site" evidence="8">
    <location>
        <position position="315"/>
    </location>
    <ligand>
        <name>Zn(2+)</name>
        <dbReference type="ChEBI" id="CHEBI:29105"/>
        <label>2</label>
    </ligand>
</feature>
<comment type="cofactor">
    <cofactor evidence="8">
        <name>a divalent metal cation</name>
        <dbReference type="ChEBI" id="CHEBI:60240"/>
    </cofactor>
    <text evidence="8">Binds 2 divalent metal cations per subunit.</text>
</comment>
<gene>
    <name evidence="9" type="ORF">caldi_02410</name>
</gene>
<dbReference type="Gene3D" id="3.40.630.10">
    <property type="entry name" value="Zn peptidases"/>
    <property type="match status" value="1"/>
</dbReference>
<feature type="binding site" evidence="8">
    <location>
        <position position="232"/>
    </location>
    <ligand>
        <name>Zn(2+)</name>
        <dbReference type="ChEBI" id="CHEBI:29105"/>
        <label>1</label>
    </ligand>
</feature>
<evidence type="ECO:0000256" key="2">
    <source>
        <dbReference type="ARBA" id="ARBA00022438"/>
    </source>
</evidence>
<evidence type="ECO:0000256" key="8">
    <source>
        <dbReference type="PIRSR" id="PIRSR001123-2"/>
    </source>
</evidence>
<dbReference type="KEGG" id="cmic:caldi_02410"/>
<feature type="binding site" evidence="8">
    <location>
        <position position="176"/>
    </location>
    <ligand>
        <name>Zn(2+)</name>
        <dbReference type="ChEBI" id="CHEBI:29105"/>
        <label>2</label>
    </ligand>
</feature>
<evidence type="ECO:0000256" key="3">
    <source>
        <dbReference type="ARBA" id="ARBA00022670"/>
    </source>
</evidence>
<protein>
    <recommendedName>
        <fullName evidence="11">Endoglucanase</fullName>
    </recommendedName>
</protein>
<dbReference type="PIRSF" id="PIRSF001123">
    <property type="entry name" value="PepA_GA"/>
    <property type="match status" value="1"/>
</dbReference>
<comment type="similarity">
    <text evidence="1 6">Belongs to the peptidase M42 family.</text>
</comment>
<accession>A0AA35G6M1</accession>
<keyword evidence="3" id="KW-0645">Protease</keyword>
<evidence type="ECO:0000313" key="10">
    <source>
        <dbReference type="Proteomes" id="UP001163687"/>
    </source>
</evidence>
<dbReference type="SUPFAM" id="SSF53187">
    <property type="entry name" value="Zn-dependent exopeptidases"/>
    <property type="match status" value="1"/>
</dbReference>
<feature type="binding site" evidence="8">
    <location>
        <position position="66"/>
    </location>
    <ligand>
        <name>Zn(2+)</name>
        <dbReference type="ChEBI" id="CHEBI:29105"/>
        <label>1</label>
    </ligand>
</feature>
<feature type="binding site" evidence="8">
    <location>
        <position position="209"/>
    </location>
    <ligand>
        <name>Zn(2+)</name>
        <dbReference type="ChEBI" id="CHEBI:29105"/>
        <label>2</label>
    </ligand>
</feature>
<organism evidence="9 10">
    <name type="scientific">Caldinitratiruptor microaerophilus</name>
    <dbReference type="NCBI Taxonomy" id="671077"/>
    <lineage>
        <taxon>Bacteria</taxon>
        <taxon>Bacillati</taxon>
        <taxon>Bacillota</taxon>
        <taxon>Clostridia</taxon>
        <taxon>Eubacteriales</taxon>
        <taxon>Symbiobacteriaceae</taxon>
        <taxon>Caldinitratiruptor</taxon>
    </lineage>
</organism>
<dbReference type="InterPro" id="IPR008007">
    <property type="entry name" value="Peptidase_M42"/>
</dbReference>
<evidence type="ECO:0008006" key="11">
    <source>
        <dbReference type="Google" id="ProtNLM"/>
    </source>
</evidence>
<keyword evidence="5" id="KW-0378">Hydrolase</keyword>
<dbReference type="InterPro" id="IPR023367">
    <property type="entry name" value="Peptidase_M42_dom2"/>
</dbReference>